<organism evidence="15 16">
    <name type="scientific">Pyxicephalus adspersus</name>
    <name type="common">African bullfrog</name>
    <dbReference type="NCBI Taxonomy" id="30357"/>
    <lineage>
        <taxon>Eukaryota</taxon>
        <taxon>Metazoa</taxon>
        <taxon>Chordata</taxon>
        <taxon>Craniata</taxon>
        <taxon>Vertebrata</taxon>
        <taxon>Euteleostomi</taxon>
        <taxon>Amphibia</taxon>
        <taxon>Batrachia</taxon>
        <taxon>Anura</taxon>
        <taxon>Neobatrachia</taxon>
        <taxon>Ranoidea</taxon>
        <taxon>Pyxicephalidae</taxon>
        <taxon>Pyxicephalinae</taxon>
        <taxon>Pyxicephalus</taxon>
    </lineage>
</organism>
<feature type="disulfide bond" evidence="12">
    <location>
        <begin position="93"/>
        <end position="111"/>
    </location>
</feature>
<keyword evidence="7" id="KW-0675">Receptor</keyword>
<evidence type="ECO:0000313" key="16">
    <source>
        <dbReference type="Proteomes" id="UP001181693"/>
    </source>
</evidence>
<dbReference type="PROSITE" id="PS01209">
    <property type="entry name" value="LDLRA_1"/>
    <property type="match status" value="1"/>
</dbReference>
<evidence type="ECO:0000313" key="15">
    <source>
        <dbReference type="EMBL" id="DBA16144.1"/>
    </source>
</evidence>
<reference evidence="15" key="1">
    <citation type="thesis" date="2020" institute="ProQuest LLC" country="789 East Eisenhower Parkway, Ann Arbor, MI, USA">
        <title>Comparative Genomics and Chromosome Evolution.</title>
        <authorList>
            <person name="Mudd A.B."/>
        </authorList>
    </citation>
    <scope>NUCLEOTIDE SEQUENCE</scope>
    <source>
        <strain evidence="15">1538</strain>
        <tissue evidence="15">Blood</tissue>
    </source>
</reference>
<feature type="disulfide bond" evidence="12">
    <location>
        <begin position="86"/>
        <end position="98"/>
    </location>
</feature>
<dbReference type="GO" id="GO:0005886">
    <property type="term" value="C:plasma membrane"/>
    <property type="evidence" value="ECO:0007669"/>
    <property type="project" value="UniProtKB-SubCell"/>
</dbReference>
<dbReference type="Pfam" id="PF00431">
    <property type="entry name" value="CUB"/>
    <property type="match status" value="2"/>
</dbReference>
<dbReference type="PROSITE" id="PS01180">
    <property type="entry name" value="CUB"/>
    <property type="match status" value="2"/>
</dbReference>
<dbReference type="InterPro" id="IPR002172">
    <property type="entry name" value="LDrepeatLR_classA_rpt"/>
</dbReference>
<evidence type="ECO:0000256" key="7">
    <source>
        <dbReference type="ARBA" id="ARBA00023040"/>
    </source>
</evidence>
<dbReference type="GO" id="GO:0008233">
    <property type="term" value="F:peptidase activity"/>
    <property type="evidence" value="ECO:0007669"/>
    <property type="project" value="UniProtKB-KW"/>
</dbReference>
<dbReference type="AlphaFoldDB" id="A0AAV2ZNW5"/>
<evidence type="ECO:0000256" key="5">
    <source>
        <dbReference type="ARBA" id="ARBA00022801"/>
    </source>
</evidence>
<evidence type="ECO:0000259" key="13">
    <source>
        <dbReference type="PROSITE" id="PS01180"/>
    </source>
</evidence>
<dbReference type="FunFam" id="2.60.120.290:FF:000013">
    <property type="entry name" value="Membrane frizzled-related protein"/>
    <property type="match status" value="1"/>
</dbReference>
<dbReference type="CDD" id="cd07066">
    <property type="entry name" value="CRD_FZ"/>
    <property type="match status" value="1"/>
</dbReference>
<dbReference type="Pfam" id="PF00057">
    <property type="entry name" value="Ldl_recept_a"/>
    <property type="match status" value="2"/>
</dbReference>
<feature type="disulfide bond" evidence="12">
    <location>
        <begin position="265"/>
        <end position="280"/>
    </location>
</feature>
<keyword evidence="5" id="KW-0378">Hydrolase</keyword>
<dbReference type="InterPro" id="IPR036790">
    <property type="entry name" value="Frizzled_dom_sf"/>
</dbReference>
<evidence type="ECO:0000259" key="14">
    <source>
        <dbReference type="PROSITE" id="PS50038"/>
    </source>
</evidence>
<keyword evidence="16" id="KW-1185">Reference proteome</keyword>
<dbReference type="GO" id="GO:0004930">
    <property type="term" value="F:G protein-coupled receptor activity"/>
    <property type="evidence" value="ECO:0007669"/>
    <property type="project" value="UniProtKB-KW"/>
</dbReference>
<dbReference type="SMART" id="SM00063">
    <property type="entry name" value="FRI"/>
    <property type="match status" value="1"/>
</dbReference>
<dbReference type="GO" id="GO:0006508">
    <property type="term" value="P:proteolysis"/>
    <property type="evidence" value="ECO:0007669"/>
    <property type="project" value="UniProtKB-KW"/>
</dbReference>
<proteinExistence type="predicted"/>
<dbReference type="PROSITE" id="PS50038">
    <property type="entry name" value="FZ"/>
    <property type="match status" value="1"/>
</dbReference>
<keyword evidence="7" id="KW-0297">G-protein coupled receptor</keyword>
<feature type="disulfide bond" evidence="10">
    <location>
        <begin position="25"/>
        <end position="42"/>
    </location>
</feature>
<feature type="domain" description="CUB" evidence="13">
    <location>
        <begin position="127"/>
        <end position="239"/>
    </location>
</feature>
<sequence length="405" mass="44766">MLEAGKGRRIQLKIQYLDVERYGFCLFDWLELRDGNTSSRYCGSVTPTTFISSSHWLQVQFVSDDHNEGIGFFAKYQMIEPSQGSCSWDEFLCDGRHCLLLPALCDGIFDCADRTDEENCSQSQWDCGGSLSTLQGSLFSPSHPELYPGKTVCRWLISVPDGLTIQLQFNNFSLVSQRGCSYDYVEVHDSAGFGIASLMGRFCGSEIPPTLTSSGAQMTILFVANRVSNVGFFATYQALNSAEIECSSMELRCGDGKCVTFQWACDGWQDCSDGRDELDCPDIPVPESENPCHPLNVPLCQGLSYSLTVFPNLWVSLPEQPAANELLKGYKILQDLPCFPAMRPLLCALLVPSCSSDGGALQPCRSVCLNAMHLCLAQIEQLGLSWPFKCDHLPPRSQQPDCVIP</sequence>
<dbReference type="EMBL" id="DYDO01000011">
    <property type="protein sequence ID" value="DBA16144.1"/>
    <property type="molecule type" value="Genomic_DNA"/>
</dbReference>
<dbReference type="SUPFAM" id="SSF63501">
    <property type="entry name" value="Frizzled cysteine-rich domain"/>
    <property type="match status" value="1"/>
</dbReference>
<dbReference type="Gene3D" id="4.10.400.10">
    <property type="entry name" value="Low-density Lipoprotein Receptor"/>
    <property type="match status" value="2"/>
</dbReference>
<dbReference type="InterPro" id="IPR020067">
    <property type="entry name" value="Frizzled_dom"/>
</dbReference>
<evidence type="ECO:0000256" key="2">
    <source>
        <dbReference type="ARBA" id="ARBA00004651"/>
    </source>
</evidence>
<evidence type="ECO:0000256" key="10">
    <source>
        <dbReference type="PROSITE-ProRule" id="PRU00059"/>
    </source>
</evidence>
<feature type="disulfide bond" evidence="12">
    <location>
        <begin position="253"/>
        <end position="271"/>
    </location>
</feature>
<keyword evidence="9" id="KW-0807">Transducer</keyword>
<accession>A0AAV2ZNW5</accession>
<dbReference type="SUPFAM" id="SSF57424">
    <property type="entry name" value="LDL receptor-like module"/>
    <property type="match status" value="2"/>
</dbReference>
<dbReference type="CDD" id="cd00041">
    <property type="entry name" value="CUB"/>
    <property type="match status" value="2"/>
</dbReference>
<dbReference type="SMART" id="SM00192">
    <property type="entry name" value="LDLa"/>
    <property type="match status" value="2"/>
</dbReference>
<comment type="caution">
    <text evidence="15">The sequence shown here is derived from an EMBL/GenBank/DDBJ whole genome shotgun (WGS) entry which is preliminary data.</text>
</comment>
<dbReference type="InterPro" id="IPR035914">
    <property type="entry name" value="Sperma_CUB_dom_sf"/>
</dbReference>
<dbReference type="CDD" id="cd00112">
    <property type="entry name" value="LDLa"/>
    <property type="match status" value="2"/>
</dbReference>
<dbReference type="SMART" id="SM00042">
    <property type="entry name" value="CUB"/>
    <property type="match status" value="2"/>
</dbReference>
<dbReference type="InterPro" id="IPR000859">
    <property type="entry name" value="CUB_dom"/>
</dbReference>
<dbReference type="PROSITE" id="PS50068">
    <property type="entry name" value="LDLRA_2"/>
    <property type="match status" value="2"/>
</dbReference>
<dbReference type="PRINTS" id="PR00261">
    <property type="entry name" value="LDLRECEPTOR"/>
</dbReference>
<keyword evidence="6" id="KW-0735">Signal-anchor</keyword>
<evidence type="ECO:0000256" key="4">
    <source>
        <dbReference type="ARBA" id="ARBA00022737"/>
    </source>
</evidence>
<evidence type="ECO:0000256" key="9">
    <source>
        <dbReference type="ARBA" id="ARBA00023224"/>
    </source>
</evidence>
<comment type="caution">
    <text evidence="11">Lacks conserved residue(s) required for the propagation of feature annotation.</text>
</comment>
<feature type="disulfide bond" evidence="12">
    <location>
        <begin position="105"/>
        <end position="120"/>
    </location>
</feature>
<dbReference type="SUPFAM" id="SSF49854">
    <property type="entry name" value="Spermadhesin, CUB domain"/>
    <property type="match status" value="2"/>
</dbReference>
<dbReference type="Pfam" id="PF01392">
    <property type="entry name" value="Fz"/>
    <property type="match status" value="1"/>
</dbReference>
<comment type="subcellular location">
    <subcellularLocation>
        <location evidence="2">Cell membrane</location>
        <topology evidence="2">Multi-pass membrane protein</topology>
    </subcellularLocation>
    <subcellularLocation>
        <location evidence="1">Cell membrane</location>
        <topology evidence="1">Single-pass type II membrane protein</topology>
    </subcellularLocation>
</comment>
<dbReference type="InterPro" id="IPR023415">
    <property type="entry name" value="LDLR_class-A_CS"/>
</dbReference>
<evidence type="ECO:0000256" key="11">
    <source>
        <dbReference type="PROSITE-ProRule" id="PRU00090"/>
    </source>
</evidence>
<feature type="domain" description="CUB" evidence="13">
    <location>
        <begin position="1"/>
        <end position="79"/>
    </location>
</feature>
<keyword evidence="6" id="KW-0812">Transmembrane</keyword>
<dbReference type="Gene3D" id="2.60.120.290">
    <property type="entry name" value="Spermadhesin, CUB domain"/>
    <property type="match status" value="2"/>
</dbReference>
<gene>
    <name evidence="15" type="ORF">GDO54_003567</name>
</gene>
<keyword evidence="3" id="KW-0645">Protease</keyword>
<keyword evidence="8 12" id="KW-1015">Disulfide bond</keyword>
<dbReference type="Gene3D" id="1.10.2000.10">
    <property type="entry name" value="Frizzled cysteine-rich domain"/>
    <property type="match status" value="1"/>
</dbReference>
<protein>
    <recommendedName>
        <fullName evidence="17">Membrane frizzled-related protein</fullName>
    </recommendedName>
</protein>
<name>A0AAV2ZNW5_PYXAD</name>
<dbReference type="PANTHER" id="PTHR24251:SF44">
    <property type="entry name" value="MEMBRANE FRIZZLED-RELATED PROTEIN ISOFORM X1"/>
    <property type="match status" value="1"/>
</dbReference>
<dbReference type="Proteomes" id="UP001181693">
    <property type="component" value="Unassembled WGS sequence"/>
</dbReference>
<keyword evidence="4" id="KW-0677">Repeat</keyword>
<evidence type="ECO:0000256" key="12">
    <source>
        <dbReference type="PROSITE-ProRule" id="PRU00124"/>
    </source>
</evidence>
<feature type="disulfide bond" evidence="12">
    <location>
        <begin position="246"/>
        <end position="258"/>
    </location>
</feature>
<evidence type="ECO:0000256" key="8">
    <source>
        <dbReference type="ARBA" id="ARBA00023157"/>
    </source>
</evidence>
<dbReference type="PANTHER" id="PTHR24251">
    <property type="entry name" value="OVOCHYMASE-RELATED"/>
    <property type="match status" value="1"/>
</dbReference>
<feature type="domain" description="FZ" evidence="14">
    <location>
        <begin position="287"/>
        <end position="405"/>
    </location>
</feature>
<evidence type="ECO:0008006" key="17">
    <source>
        <dbReference type="Google" id="ProtNLM"/>
    </source>
</evidence>
<evidence type="ECO:0000256" key="6">
    <source>
        <dbReference type="ARBA" id="ARBA00022968"/>
    </source>
</evidence>
<evidence type="ECO:0000256" key="1">
    <source>
        <dbReference type="ARBA" id="ARBA00004401"/>
    </source>
</evidence>
<dbReference type="InterPro" id="IPR036055">
    <property type="entry name" value="LDL_receptor-like_sf"/>
</dbReference>
<evidence type="ECO:0000256" key="3">
    <source>
        <dbReference type="ARBA" id="ARBA00022670"/>
    </source>
</evidence>